<reference evidence="2" key="2">
    <citation type="submission" date="2025-08" db="UniProtKB">
        <authorList>
            <consortium name="Ensembl"/>
        </authorList>
    </citation>
    <scope>IDENTIFICATION</scope>
</reference>
<evidence type="ECO:0000256" key="1">
    <source>
        <dbReference type="SAM" id="MobiDB-lite"/>
    </source>
</evidence>
<feature type="compositionally biased region" description="Polar residues" evidence="1">
    <location>
        <begin position="1"/>
        <end position="13"/>
    </location>
</feature>
<keyword evidence="3" id="KW-1185">Reference proteome</keyword>
<proteinExistence type="predicted"/>
<dbReference type="Ensembl" id="ENSEAST00005057755.1">
    <property type="protein sequence ID" value="ENSEASP00005036820.1"/>
    <property type="gene ID" value="ENSEASG00005038040.1"/>
</dbReference>
<evidence type="ECO:0000313" key="2">
    <source>
        <dbReference type="Ensembl" id="ENSEASP00005036820.1"/>
    </source>
</evidence>
<accession>A0A9L0IGC2</accession>
<evidence type="ECO:0000313" key="3">
    <source>
        <dbReference type="Proteomes" id="UP000694387"/>
    </source>
</evidence>
<organism evidence="2 3">
    <name type="scientific">Equus asinus</name>
    <name type="common">Donkey</name>
    <name type="synonym">Equus africanus asinus</name>
    <dbReference type="NCBI Taxonomy" id="9793"/>
    <lineage>
        <taxon>Eukaryota</taxon>
        <taxon>Metazoa</taxon>
        <taxon>Chordata</taxon>
        <taxon>Craniata</taxon>
        <taxon>Vertebrata</taxon>
        <taxon>Euteleostomi</taxon>
        <taxon>Mammalia</taxon>
        <taxon>Eutheria</taxon>
        <taxon>Laurasiatheria</taxon>
        <taxon>Perissodactyla</taxon>
        <taxon>Equidae</taxon>
        <taxon>Equus</taxon>
    </lineage>
</organism>
<dbReference type="Proteomes" id="UP000694387">
    <property type="component" value="Chromosome 5"/>
</dbReference>
<reference evidence="2" key="3">
    <citation type="submission" date="2025-09" db="UniProtKB">
        <authorList>
            <consortium name="Ensembl"/>
        </authorList>
    </citation>
    <scope>IDENTIFICATION</scope>
</reference>
<sequence length="176" mass="18771">MPNHSPSLESDTWNKLPGSPTLSSQLLSGWRRPPAGSHGGGPAGGAPAPRADPGGAKRCLDEGWRPGQQGHAVADKAQDVRNSARTPRQKPNLDLAQAHEHPASVPAGAPCTLYLFFLTITKAIYLFHLERKPCFSHLSLLLFFQLPLPGMCVPHLSFLLGRVCGVSPRGTGCLCP</sequence>
<reference evidence="2 3" key="1">
    <citation type="journal article" date="2020" name="Nat. Commun.">
        <title>Donkey genomes provide new insights into domestication and selection for coat color.</title>
        <authorList>
            <person name="Wang"/>
            <person name="C."/>
            <person name="Li"/>
            <person name="H."/>
            <person name="Guo"/>
            <person name="Y."/>
            <person name="Huang"/>
            <person name="J."/>
            <person name="Sun"/>
            <person name="Y."/>
            <person name="Min"/>
            <person name="J."/>
            <person name="Wang"/>
            <person name="J."/>
            <person name="Fang"/>
            <person name="X."/>
            <person name="Zhao"/>
            <person name="Z."/>
            <person name="Wang"/>
            <person name="S."/>
            <person name="Zhang"/>
            <person name="Y."/>
            <person name="Liu"/>
            <person name="Q."/>
            <person name="Jiang"/>
            <person name="Q."/>
            <person name="Wang"/>
            <person name="X."/>
            <person name="Guo"/>
            <person name="Y."/>
            <person name="Yang"/>
            <person name="C."/>
            <person name="Wang"/>
            <person name="Y."/>
            <person name="Tian"/>
            <person name="F."/>
            <person name="Zhuang"/>
            <person name="G."/>
            <person name="Fan"/>
            <person name="Y."/>
            <person name="Gao"/>
            <person name="Q."/>
            <person name="Li"/>
            <person name="Y."/>
            <person name="Ju"/>
            <person name="Z."/>
            <person name="Li"/>
            <person name="J."/>
            <person name="Li"/>
            <person name="R."/>
            <person name="Hou"/>
            <person name="M."/>
            <person name="Yang"/>
            <person name="G."/>
            <person name="Liu"/>
            <person name="G."/>
            <person name="Liu"/>
            <person name="W."/>
            <person name="Guo"/>
            <person name="J."/>
            <person name="Pan"/>
            <person name="S."/>
            <person name="Fan"/>
            <person name="G."/>
            <person name="Zhang"/>
            <person name="W."/>
            <person name="Zhang"/>
            <person name="R."/>
            <person name="Yu"/>
            <person name="J."/>
            <person name="Zhang"/>
            <person name="X."/>
            <person name="Yin"/>
            <person name="Q."/>
            <person name="Ji"/>
            <person name="C."/>
            <person name="Jin"/>
            <person name="Y."/>
            <person name="Yue"/>
            <person name="G."/>
            <person name="Liu"/>
            <person name="M."/>
            <person name="Xu"/>
            <person name="J."/>
            <person name="Liu"/>
            <person name="S."/>
            <person name="Jordana"/>
            <person name="J."/>
            <person name="Noce"/>
            <person name="A."/>
            <person name="Amills"/>
            <person name="M."/>
            <person name="Wu"/>
            <person name="D.D."/>
            <person name="Li"/>
            <person name="S."/>
            <person name="Zhou"/>
            <person name="X. and Zhong"/>
            <person name="J."/>
        </authorList>
    </citation>
    <scope>NUCLEOTIDE SEQUENCE [LARGE SCALE GENOMIC DNA]</scope>
</reference>
<feature type="compositionally biased region" description="Low complexity" evidence="1">
    <location>
        <begin position="45"/>
        <end position="56"/>
    </location>
</feature>
<dbReference type="AlphaFoldDB" id="A0A9L0IGC2"/>
<protein>
    <submittedName>
        <fullName evidence="2">Uncharacterized protein</fullName>
    </submittedName>
</protein>
<name>A0A9L0IGC2_EQUAS</name>
<feature type="region of interest" description="Disordered" evidence="1">
    <location>
        <begin position="1"/>
        <end position="89"/>
    </location>
</feature>